<dbReference type="Gene3D" id="3.90.180.10">
    <property type="entry name" value="Medium-chain alcohol dehydrogenases, catalytic domain"/>
    <property type="match status" value="2"/>
</dbReference>
<dbReference type="PANTHER" id="PTHR43981:SF2">
    <property type="entry name" value="ENOYL-[ACYL-CARRIER-PROTEIN] REDUCTASE, MITOCHONDRIAL"/>
    <property type="match status" value="1"/>
</dbReference>
<evidence type="ECO:0000313" key="14">
    <source>
        <dbReference type="EMBL" id="KAB8076235.1"/>
    </source>
</evidence>
<dbReference type="GO" id="GO:0005739">
    <property type="term" value="C:mitochondrion"/>
    <property type="evidence" value="ECO:0007669"/>
    <property type="project" value="UniProtKB-SubCell"/>
</dbReference>
<comment type="subcellular location">
    <subcellularLocation>
        <location evidence="1">Mitochondrion</location>
    </subcellularLocation>
</comment>
<dbReference type="Gene3D" id="3.40.50.720">
    <property type="entry name" value="NAD(P)-binding Rossmann-like Domain"/>
    <property type="match status" value="1"/>
</dbReference>
<evidence type="ECO:0000256" key="11">
    <source>
        <dbReference type="ARBA" id="ARBA00038963"/>
    </source>
</evidence>
<reference evidence="14 15" key="1">
    <citation type="submission" date="2019-04" db="EMBL/GenBank/DDBJ databases">
        <title>Friends and foes A comparative genomics study of 23 Aspergillus species from section Flavi.</title>
        <authorList>
            <consortium name="DOE Joint Genome Institute"/>
            <person name="Kjaerbolling I."/>
            <person name="Vesth T."/>
            <person name="Frisvad J.C."/>
            <person name="Nybo J.L."/>
            <person name="Theobald S."/>
            <person name="Kildgaard S."/>
            <person name="Isbrandt T."/>
            <person name="Kuo A."/>
            <person name="Sato A."/>
            <person name="Lyhne E.K."/>
            <person name="Kogle M.E."/>
            <person name="Wiebenga A."/>
            <person name="Kun R.S."/>
            <person name="Lubbers R.J."/>
            <person name="Makela M.R."/>
            <person name="Barry K."/>
            <person name="Chovatia M."/>
            <person name="Clum A."/>
            <person name="Daum C."/>
            <person name="Haridas S."/>
            <person name="He G."/>
            <person name="LaButti K."/>
            <person name="Lipzen A."/>
            <person name="Mondo S."/>
            <person name="Riley R."/>
            <person name="Salamov A."/>
            <person name="Simmons B.A."/>
            <person name="Magnuson J.K."/>
            <person name="Henrissat B."/>
            <person name="Mortensen U.H."/>
            <person name="Larsen T.O."/>
            <person name="Devries R.P."/>
            <person name="Grigoriev I.V."/>
            <person name="Machida M."/>
            <person name="Baker S.E."/>
            <person name="Andersen M.R."/>
        </authorList>
    </citation>
    <scope>NUCLEOTIDE SEQUENCE [LARGE SCALE GENOMIC DNA]</scope>
    <source>
        <strain evidence="14 15">CBS 151.66</strain>
    </source>
</reference>
<evidence type="ECO:0000256" key="10">
    <source>
        <dbReference type="ARBA" id="ARBA00023160"/>
    </source>
</evidence>
<name>A0A5N5X844_9EURO</name>
<evidence type="ECO:0000256" key="9">
    <source>
        <dbReference type="ARBA" id="ARBA00023128"/>
    </source>
</evidence>
<keyword evidence="15" id="KW-1185">Reference proteome</keyword>
<evidence type="ECO:0000256" key="7">
    <source>
        <dbReference type="ARBA" id="ARBA00023002"/>
    </source>
</evidence>
<keyword evidence="3" id="KW-0444">Lipid biosynthesis</keyword>
<keyword evidence="8" id="KW-0443">Lipid metabolism</keyword>
<accession>A0A5N5X844</accession>
<evidence type="ECO:0000313" key="15">
    <source>
        <dbReference type="Proteomes" id="UP000326565"/>
    </source>
</evidence>
<evidence type="ECO:0000256" key="8">
    <source>
        <dbReference type="ARBA" id="ARBA00023098"/>
    </source>
</evidence>
<evidence type="ECO:0000256" key="4">
    <source>
        <dbReference type="ARBA" id="ARBA00022832"/>
    </source>
</evidence>
<organism evidence="14 15">
    <name type="scientific">Aspergillus leporis</name>
    <dbReference type="NCBI Taxonomy" id="41062"/>
    <lineage>
        <taxon>Eukaryota</taxon>
        <taxon>Fungi</taxon>
        <taxon>Dikarya</taxon>
        <taxon>Ascomycota</taxon>
        <taxon>Pezizomycotina</taxon>
        <taxon>Eurotiomycetes</taxon>
        <taxon>Eurotiomycetidae</taxon>
        <taxon>Eurotiales</taxon>
        <taxon>Aspergillaceae</taxon>
        <taxon>Aspergillus</taxon>
        <taxon>Aspergillus subgen. Circumdati</taxon>
    </lineage>
</organism>
<dbReference type="InterPro" id="IPR020843">
    <property type="entry name" value="ER"/>
</dbReference>
<dbReference type="Proteomes" id="UP000326565">
    <property type="component" value="Unassembled WGS sequence"/>
</dbReference>
<dbReference type="Pfam" id="PF08240">
    <property type="entry name" value="ADH_N"/>
    <property type="match status" value="1"/>
</dbReference>
<evidence type="ECO:0000256" key="3">
    <source>
        <dbReference type="ARBA" id="ARBA00022516"/>
    </source>
</evidence>
<dbReference type="EC" id="1.3.1.104" evidence="11"/>
<gene>
    <name evidence="14" type="ORF">BDV29DRAFT_154862</name>
</gene>
<keyword evidence="9" id="KW-0496">Mitochondrion</keyword>
<dbReference type="GO" id="GO:0006633">
    <property type="term" value="P:fatty acid biosynthetic process"/>
    <property type="evidence" value="ECO:0007669"/>
    <property type="project" value="UniProtKB-KW"/>
</dbReference>
<keyword evidence="7" id="KW-0560">Oxidoreductase</keyword>
<dbReference type="AlphaFoldDB" id="A0A5N5X844"/>
<dbReference type="InterPro" id="IPR051034">
    <property type="entry name" value="Mito_Enoyl-ACP_Reductase"/>
</dbReference>
<proteinExistence type="inferred from homology"/>
<dbReference type="CDD" id="cd08290">
    <property type="entry name" value="ETR"/>
    <property type="match status" value="1"/>
</dbReference>
<dbReference type="SUPFAM" id="SSF50129">
    <property type="entry name" value="GroES-like"/>
    <property type="match status" value="1"/>
</dbReference>
<comment type="similarity">
    <text evidence="2">Belongs to the zinc-containing alcohol dehydrogenase family. Quinone oxidoreductase subfamily.</text>
</comment>
<keyword evidence="6" id="KW-0809">Transit peptide</keyword>
<keyword evidence="10" id="KW-0275">Fatty acid biosynthesis</keyword>
<dbReference type="InterPro" id="IPR011032">
    <property type="entry name" value="GroES-like_sf"/>
</dbReference>
<keyword evidence="5" id="KW-0521">NADP</keyword>
<evidence type="ECO:0000256" key="2">
    <source>
        <dbReference type="ARBA" id="ARBA00010371"/>
    </source>
</evidence>
<dbReference type="InterPro" id="IPR036291">
    <property type="entry name" value="NAD(P)-bd_dom_sf"/>
</dbReference>
<dbReference type="PANTHER" id="PTHR43981">
    <property type="entry name" value="ENOYL-[ACYL-CARRIER-PROTEIN] REDUCTASE, MITOCHONDRIAL"/>
    <property type="match status" value="1"/>
</dbReference>
<dbReference type="GO" id="GO:0141148">
    <property type="term" value="F:enoyl-[acyl-carrier-protein] reductase (NADPH) activity"/>
    <property type="evidence" value="ECO:0007669"/>
    <property type="project" value="UniProtKB-EC"/>
</dbReference>
<evidence type="ECO:0000259" key="13">
    <source>
        <dbReference type="SMART" id="SM00829"/>
    </source>
</evidence>
<dbReference type="SMART" id="SM00829">
    <property type="entry name" value="PKS_ER"/>
    <property type="match status" value="1"/>
</dbReference>
<feature type="domain" description="Enoyl reductase (ER)" evidence="13">
    <location>
        <begin position="14"/>
        <end position="291"/>
    </location>
</feature>
<dbReference type="SUPFAM" id="SSF51735">
    <property type="entry name" value="NAD(P)-binding Rossmann-fold domains"/>
    <property type="match status" value="1"/>
</dbReference>
<dbReference type="InterPro" id="IPR013154">
    <property type="entry name" value="ADH-like_N"/>
</dbReference>
<protein>
    <recommendedName>
        <fullName evidence="11">enoyl-[acyl-carrier-protein] reductase</fullName>
        <ecNumber evidence="11">1.3.1.104</ecNumber>
    </recommendedName>
</protein>
<sequence>MSAQTATFQRQSTESASVIRIHRHDAVRDAPIPSDSVLLKFLAAPVNPQDLLVIAGRYPVQPHYRYNDEPIPGYGSVARVERVGKGVNELQPGDHVVSRAHGLGTGRTEAVVPASAVLKVSKSLEPTTANLLKTGCPSICVIRDRDDVEAARQSLLDQGARMVVPESQLAKAGPASVAAGKQVMLALDAVFGQSGQQLAAMLAPGATFANYGSLGGAGGQLILTHELIFWKQVTFKNFQLSQALSRYIEEAQVDLLSWFTDLFEARKLASPPVNRVEWEKEGIVQISRRRSNQCWLK</sequence>
<keyword evidence="4" id="KW-0276">Fatty acid metabolism</keyword>
<evidence type="ECO:0000256" key="6">
    <source>
        <dbReference type="ARBA" id="ARBA00022946"/>
    </source>
</evidence>
<comment type="catalytic activity">
    <reaction evidence="12">
        <text>a 2,3-saturated acyl-[ACP] + NADP(+) = a (2E)-enoyl-[ACP] + NADPH + H(+)</text>
        <dbReference type="Rhea" id="RHEA:22564"/>
        <dbReference type="Rhea" id="RHEA-COMP:9925"/>
        <dbReference type="Rhea" id="RHEA-COMP:9926"/>
        <dbReference type="ChEBI" id="CHEBI:15378"/>
        <dbReference type="ChEBI" id="CHEBI:57783"/>
        <dbReference type="ChEBI" id="CHEBI:58349"/>
        <dbReference type="ChEBI" id="CHEBI:78784"/>
        <dbReference type="ChEBI" id="CHEBI:78785"/>
        <dbReference type="EC" id="1.3.1.104"/>
    </reaction>
</comment>
<evidence type="ECO:0000256" key="12">
    <source>
        <dbReference type="ARBA" id="ARBA00048843"/>
    </source>
</evidence>
<dbReference type="OrthoDB" id="7482721at2759"/>
<evidence type="ECO:0000256" key="5">
    <source>
        <dbReference type="ARBA" id="ARBA00022857"/>
    </source>
</evidence>
<evidence type="ECO:0000256" key="1">
    <source>
        <dbReference type="ARBA" id="ARBA00004173"/>
    </source>
</evidence>
<dbReference type="EMBL" id="ML732183">
    <property type="protein sequence ID" value="KAB8076235.1"/>
    <property type="molecule type" value="Genomic_DNA"/>
</dbReference>